<evidence type="ECO:0000313" key="13">
    <source>
        <dbReference type="Proteomes" id="UP001597519"/>
    </source>
</evidence>
<dbReference type="PIRSF" id="PIRSF000495">
    <property type="entry name" value="Amidotransf_hisH"/>
    <property type="match status" value="1"/>
</dbReference>
<evidence type="ECO:0000256" key="3">
    <source>
        <dbReference type="ARBA" id="ARBA00022605"/>
    </source>
</evidence>
<evidence type="ECO:0000256" key="9">
    <source>
        <dbReference type="ARBA" id="ARBA00049534"/>
    </source>
</evidence>
<organism evidence="12 13">
    <name type="scientific">Corticicoccus populi</name>
    <dbReference type="NCBI Taxonomy" id="1812821"/>
    <lineage>
        <taxon>Bacteria</taxon>
        <taxon>Bacillati</taxon>
        <taxon>Bacillota</taxon>
        <taxon>Bacilli</taxon>
        <taxon>Bacillales</taxon>
        <taxon>Staphylococcaceae</taxon>
        <taxon>Corticicoccus</taxon>
    </lineage>
</organism>
<dbReference type="GO" id="GO:0016829">
    <property type="term" value="F:lyase activity"/>
    <property type="evidence" value="ECO:0007669"/>
    <property type="project" value="UniProtKB-KW"/>
</dbReference>
<dbReference type="PANTHER" id="PTHR42701:SF1">
    <property type="entry name" value="IMIDAZOLE GLYCEROL PHOSPHATE SYNTHASE SUBUNIT HISH"/>
    <property type="match status" value="1"/>
</dbReference>
<dbReference type="Proteomes" id="UP001597519">
    <property type="component" value="Unassembled WGS sequence"/>
</dbReference>
<comment type="catalytic activity">
    <reaction evidence="8 10">
        <text>5-[(5-phospho-1-deoxy-D-ribulos-1-ylimino)methylamino]-1-(5-phospho-beta-D-ribosyl)imidazole-4-carboxamide + L-glutamine = D-erythro-1-(imidazol-4-yl)glycerol 3-phosphate + 5-amino-1-(5-phospho-beta-D-ribosyl)imidazole-4-carboxamide + L-glutamate + H(+)</text>
        <dbReference type="Rhea" id="RHEA:24793"/>
        <dbReference type="ChEBI" id="CHEBI:15378"/>
        <dbReference type="ChEBI" id="CHEBI:29985"/>
        <dbReference type="ChEBI" id="CHEBI:58278"/>
        <dbReference type="ChEBI" id="CHEBI:58359"/>
        <dbReference type="ChEBI" id="CHEBI:58475"/>
        <dbReference type="ChEBI" id="CHEBI:58525"/>
        <dbReference type="EC" id="4.3.2.10"/>
    </reaction>
</comment>
<feature type="active site" evidence="10">
    <location>
        <position position="171"/>
    </location>
</feature>
<sequence length="191" mass="21138">MIGIIDYKLGNTGNLINALHTLGYESILTNDRETLETCSTIILPGVGHFKEAMQNINDLHLTDTLIELSRTKPFIGICLGMQLLFEDSEEGHVKGLGLLKGSIRRIQTEHPVPHLGWNTLKSDSESLNGRDVYFVHSYQLTESPDIIASADYGTVIPAVVQKDNIIGIQFHPEKSGEIGLKILNDALQRSF</sequence>
<keyword evidence="6 10" id="KW-0368">Histidine biosynthesis</keyword>
<evidence type="ECO:0000256" key="5">
    <source>
        <dbReference type="ARBA" id="ARBA00022962"/>
    </source>
</evidence>
<dbReference type="InterPro" id="IPR010139">
    <property type="entry name" value="Imidazole-glycPsynth_HisH"/>
</dbReference>
<feature type="domain" description="Glutamine amidotransferase" evidence="11">
    <location>
        <begin position="4"/>
        <end position="183"/>
    </location>
</feature>
<dbReference type="Gene3D" id="3.40.50.880">
    <property type="match status" value="1"/>
</dbReference>
<feature type="active site" description="Nucleophile" evidence="10">
    <location>
        <position position="78"/>
    </location>
</feature>
<evidence type="ECO:0000256" key="2">
    <source>
        <dbReference type="ARBA" id="ARBA00011152"/>
    </source>
</evidence>
<dbReference type="InterPro" id="IPR029062">
    <property type="entry name" value="Class_I_gatase-like"/>
</dbReference>
<keyword evidence="10" id="KW-0963">Cytoplasm</keyword>
<keyword evidence="5 10" id="KW-0315">Glutamine amidotransferase</keyword>
<evidence type="ECO:0000259" key="11">
    <source>
        <dbReference type="Pfam" id="PF00117"/>
    </source>
</evidence>
<dbReference type="CDD" id="cd01748">
    <property type="entry name" value="GATase1_IGP_Synthase"/>
    <property type="match status" value="1"/>
</dbReference>
<dbReference type="HAMAP" id="MF_00278">
    <property type="entry name" value="HisH"/>
    <property type="match status" value="1"/>
</dbReference>
<keyword evidence="7 10" id="KW-0456">Lyase</keyword>
<comment type="subunit">
    <text evidence="2 10">Heterodimer of HisH and HisF.</text>
</comment>
<gene>
    <name evidence="10 12" type="primary">hisH</name>
    <name evidence="12" type="ORF">ACFSX4_08350</name>
</gene>
<reference evidence="13" key="1">
    <citation type="journal article" date="2019" name="Int. J. Syst. Evol. Microbiol.">
        <title>The Global Catalogue of Microorganisms (GCM) 10K type strain sequencing project: providing services to taxonomists for standard genome sequencing and annotation.</title>
        <authorList>
            <consortium name="The Broad Institute Genomics Platform"/>
            <consortium name="The Broad Institute Genome Sequencing Center for Infectious Disease"/>
            <person name="Wu L."/>
            <person name="Ma J."/>
        </authorList>
    </citation>
    <scope>NUCLEOTIDE SEQUENCE [LARGE SCALE GENOMIC DNA]</scope>
    <source>
        <strain evidence="13">KCTC 33575</strain>
    </source>
</reference>
<dbReference type="EMBL" id="JBHUOQ010000003">
    <property type="protein sequence ID" value="MFD2830468.1"/>
    <property type="molecule type" value="Genomic_DNA"/>
</dbReference>
<dbReference type="Pfam" id="PF00117">
    <property type="entry name" value="GATase"/>
    <property type="match status" value="1"/>
</dbReference>
<comment type="caution">
    <text evidence="12">The sequence shown here is derived from an EMBL/GenBank/DDBJ whole genome shotgun (WGS) entry which is preliminary data.</text>
</comment>
<evidence type="ECO:0000256" key="10">
    <source>
        <dbReference type="HAMAP-Rule" id="MF_00278"/>
    </source>
</evidence>
<proteinExistence type="inferred from homology"/>
<comment type="subcellular location">
    <subcellularLocation>
        <location evidence="10">Cytoplasm</location>
    </subcellularLocation>
</comment>
<keyword evidence="3 10" id="KW-0028">Amino-acid biosynthesis</keyword>
<dbReference type="EC" id="4.3.2.10" evidence="10"/>
<dbReference type="RefSeq" id="WP_377773530.1">
    <property type="nucleotide sequence ID" value="NZ_JBHUOQ010000003.1"/>
</dbReference>
<evidence type="ECO:0000313" key="12">
    <source>
        <dbReference type="EMBL" id="MFD2830468.1"/>
    </source>
</evidence>
<protein>
    <recommendedName>
        <fullName evidence="10">Imidazole glycerol phosphate synthase subunit HisH</fullName>
        <ecNumber evidence="10">4.3.2.10</ecNumber>
    </recommendedName>
    <alternativeName>
        <fullName evidence="10">IGP synthase glutaminase subunit</fullName>
        <ecNumber evidence="10">3.5.1.2</ecNumber>
    </alternativeName>
    <alternativeName>
        <fullName evidence="10">IGP synthase subunit HisH</fullName>
    </alternativeName>
    <alternativeName>
        <fullName evidence="10">ImGP synthase subunit HisH</fullName>
        <shortName evidence="10">IGPS subunit HisH</shortName>
    </alternativeName>
</protein>
<evidence type="ECO:0000256" key="8">
    <source>
        <dbReference type="ARBA" id="ARBA00047838"/>
    </source>
</evidence>
<keyword evidence="4 10" id="KW-0378">Hydrolase</keyword>
<name>A0ABW5WWQ2_9STAP</name>
<evidence type="ECO:0000256" key="6">
    <source>
        <dbReference type="ARBA" id="ARBA00023102"/>
    </source>
</evidence>
<dbReference type="NCBIfam" id="TIGR01855">
    <property type="entry name" value="IMP_synth_hisH"/>
    <property type="match status" value="1"/>
</dbReference>
<evidence type="ECO:0000256" key="4">
    <source>
        <dbReference type="ARBA" id="ARBA00022801"/>
    </source>
</evidence>
<evidence type="ECO:0000256" key="1">
    <source>
        <dbReference type="ARBA" id="ARBA00005091"/>
    </source>
</evidence>
<accession>A0ABW5WWQ2</accession>
<dbReference type="PANTHER" id="PTHR42701">
    <property type="entry name" value="IMIDAZOLE GLYCEROL PHOSPHATE SYNTHASE SUBUNIT HISH"/>
    <property type="match status" value="1"/>
</dbReference>
<dbReference type="InterPro" id="IPR017926">
    <property type="entry name" value="GATASE"/>
</dbReference>
<comment type="function">
    <text evidence="10">IGPS catalyzes the conversion of PRFAR and glutamine to IGP, AICAR and glutamate. The HisH subunit catalyzes the hydrolysis of glutamine to glutamate and ammonia as part of the synthesis of IGP and AICAR. The resulting ammonia molecule is channeled to the active site of HisF.</text>
</comment>
<dbReference type="PROSITE" id="PS51273">
    <property type="entry name" value="GATASE_TYPE_1"/>
    <property type="match status" value="1"/>
</dbReference>
<comment type="catalytic activity">
    <reaction evidence="9 10">
        <text>L-glutamine + H2O = L-glutamate + NH4(+)</text>
        <dbReference type="Rhea" id="RHEA:15889"/>
        <dbReference type="ChEBI" id="CHEBI:15377"/>
        <dbReference type="ChEBI" id="CHEBI:28938"/>
        <dbReference type="ChEBI" id="CHEBI:29985"/>
        <dbReference type="ChEBI" id="CHEBI:58359"/>
        <dbReference type="EC" id="3.5.1.2"/>
    </reaction>
</comment>
<keyword evidence="13" id="KW-1185">Reference proteome</keyword>
<evidence type="ECO:0000256" key="7">
    <source>
        <dbReference type="ARBA" id="ARBA00023239"/>
    </source>
</evidence>
<comment type="pathway">
    <text evidence="1 10">Amino-acid biosynthesis; L-histidine biosynthesis; L-histidine from 5-phospho-alpha-D-ribose 1-diphosphate: step 5/9.</text>
</comment>
<feature type="active site" evidence="10">
    <location>
        <position position="173"/>
    </location>
</feature>
<dbReference type="SUPFAM" id="SSF52317">
    <property type="entry name" value="Class I glutamine amidotransferase-like"/>
    <property type="match status" value="1"/>
</dbReference>
<dbReference type="EC" id="3.5.1.2" evidence="10"/>